<dbReference type="PRINTS" id="PR00812">
    <property type="entry name" value="BCTERIALGSPF"/>
</dbReference>
<evidence type="ECO:0000256" key="1">
    <source>
        <dbReference type="ARBA" id="ARBA00004429"/>
    </source>
</evidence>
<feature type="transmembrane region" description="Helical" evidence="10">
    <location>
        <begin position="222"/>
        <end position="241"/>
    </location>
</feature>
<evidence type="ECO:0000256" key="2">
    <source>
        <dbReference type="ARBA" id="ARBA00005745"/>
    </source>
</evidence>
<comment type="subcellular location">
    <subcellularLocation>
        <location evidence="1">Cell inner membrane</location>
        <topology evidence="1">Multi-pass membrane protein</topology>
    </subcellularLocation>
    <subcellularLocation>
        <location evidence="9">Cell membrane</location>
        <topology evidence="9">Multi-pass membrane protein</topology>
    </subcellularLocation>
</comment>
<evidence type="ECO:0000256" key="7">
    <source>
        <dbReference type="ARBA" id="ARBA00022989"/>
    </source>
</evidence>
<keyword evidence="6 9" id="KW-0812">Transmembrane</keyword>
<feature type="transmembrane region" description="Helical" evidence="10">
    <location>
        <begin position="375"/>
        <end position="396"/>
    </location>
</feature>
<dbReference type="PANTHER" id="PTHR30012">
    <property type="entry name" value="GENERAL SECRETION PATHWAY PROTEIN"/>
    <property type="match status" value="1"/>
</dbReference>
<keyword evidence="4" id="KW-1003">Cell membrane</keyword>
<keyword evidence="7 10" id="KW-1133">Transmembrane helix</keyword>
<dbReference type="InterPro" id="IPR018076">
    <property type="entry name" value="T2SS_GspF_dom"/>
</dbReference>
<dbReference type="GO" id="GO:0005886">
    <property type="term" value="C:plasma membrane"/>
    <property type="evidence" value="ECO:0007669"/>
    <property type="project" value="UniProtKB-SubCell"/>
</dbReference>
<dbReference type="FunFam" id="1.20.81.30:FF:000001">
    <property type="entry name" value="Type II secretion system protein F"/>
    <property type="match status" value="2"/>
</dbReference>
<dbReference type="InterPro" id="IPR001992">
    <property type="entry name" value="T2SS_GspF/T4SS_PilC_CS"/>
</dbReference>
<evidence type="ECO:0000256" key="4">
    <source>
        <dbReference type="ARBA" id="ARBA00022475"/>
    </source>
</evidence>
<evidence type="ECO:0000259" key="11">
    <source>
        <dbReference type="Pfam" id="PF00482"/>
    </source>
</evidence>
<dbReference type="Proteomes" id="UP000214975">
    <property type="component" value="Chromosome"/>
</dbReference>
<dbReference type="PANTHER" id="PTHR30012:SF0">
    <property type="entry name" value="TYPE II SECRETION SYSTEM PROTEIN F-RELATED"/>
    <property type="match status" value="1"/>
</dbReference>
<proteinExistence type="inferred from homology"/>
<keyword evidence="8 10" id="KW-0472">Membrane</keyword>
<evidence type="ECO:0000256" key="10">
    <source>
        <dbReference type="SAM" id="Phobius"/>
    </source>
</evidence>
<dbReference type="GO" id="GO:0009306">
    <property type="term" value="P:protein secretion"/>
    <property type="evidence" value="ECO:0007669"/>
    <property type="project" value="InterPro"/>
</dbReference>
<evidence type="ECO:0000256" key="9">
    <source>
        <dbReference type="RuleBase" id="RU003923"/>
    </source>
</evidence>
<keyword evidence="3 9" id="KW-0813">Transport</keyword>
<dbReference type="Gene3D" id="1.20.81.30">
    <property type="entry name" value="Type II secretion system (T2SS), domain F"/>
    <property type="match status" value="2"/>
</dbReference>
<accession>A0A223I3C7</accession>
<comment type="similarity">
    <text evidence="2 9">Belongs to the GSP F family.</text>
</comment>
<dbReference type="AlphaFoldDB" id="A0A223I3C7"/>
<feature type="domain" description="Type II secretion system protein GspF" evidence="11">
    <location>
        <begin position="272"/>
        <end position="394"/>
    </location>
</feature>
<feature type="transmembrane region" description="Helical" evidence="10">
    <location>
        <begin position="169"/>
        <end position="191"/>
    </location>
</feature>
<dbReference type="RefSeq" id="WP_094398175.1">
    <property type="nucleotide sequence ID" value="NZ_CP016893.1"/>
</dbReference>
<evidence type="ECO:0000256" key="6">
    <source>
        <dbReference type="ARBA" id="ARBA00022692"/>
    </source>
</evidence>
<dbReference type="InterPro" id="IPR003004">
    <property type="entry name" value="GspF/PilC"/>
</dbReference>
<evidence type="ECO:0000313" key="12">
    <source>
        <dbReference type="EMBL" id="AST59167.1"/>
    </source>
</evidence>
<reference evidence="12 13" key="1">
    <citation type="submission" date="2016-08" db="EMBL/GenBank/DDBJ databases">
        <title>A novel genetic cassette of butanologenic Thermoanaerobacterium thermosaccharolyticum that directly convert cellulose to butanol.</title>
        <authorList>
            <person name="Li T."/>
            <person name="He J."/>
        </authorList>
    </citation>
    <scope>NUCLEOTIDE SEQUENCE [LARGE SCALE GENOMIC DNA]</scope>
    <source>
        <strain evidence="12 13">TG57</strain>
    </source>
</reference>
<protein>
    <submittedName>
        <fullName evidence="12">Type II secretion system protein F</fullName>
    </submittedName>
</protein>
<dbReference type="Pfam" id="PF00482">
    <property type="entry name" value="T2SSF"/>
    <property type="match status" value="2"/>
</dbReference>
<evidence type="ECO:0000313" key="13">
    <source>
        <dbReference type="Proteomes" id="UP000214975"/>
    </source>
</evidence>
<sequence length="404" mass="45012">MPTYIYKAKDIDGNLITGTLEFDTLSSCIDNLRQKNYYILDIKEKEDKKDVFESISSARKVKVKDIAVFCRQFAVLINAGIPIVTSLATMAEQVENKKLKKALSDVYEDVQKGKSLSESMRRHSDVFPMLLFNMIEAGEVSGTLDNVLNEMADHFEKENNLNQKIKSALAYPMIVSIVAILVVIFLVTNVLPTFVSMFKNAGAQLPLPTLILLGLSDSISHFWYVYLGDILLLAFMITKVLKTEKGREFYDALILKIPIFGPLNIKIITSRFTRTLATLISSGIPLIEALSVVERVVGNSIVANGLKRAEEDIKRGNSLAEPLKKMNIFPPMVIQMINVGEDSGSLDSILKKTADFYDCEVDTSVSQMTTLIEPLIIVVLALVVGFIVVSIVMPMFQMYNFVGQ</sequence>
<organism evidence="12 13">
    <name type="scientific">Thermoanaerobacterium thermosaccharolyticum</name>
    <name type="common">Clostridium thermosaccharolyticum</name>
    <dbReference type="NCBI Taxonomy" id="1517"/>
    <lineage>
        <taxon>Bacteria</taxon>
        <taxon>Bacillati</taxon>
        <taxon>Bacillota</taxon>
        <taxon>Clostridia</taxon>
        <taxon>Thermoanaerobacterales</taxon>
        <taxon>Thermoanaerobacteraceae</taxon>
        <taxon>Thermoanaerobacterium</taxon>
    </lineage>
</organism>
<dbReference type="PROSITE" id="PS00874">
    <property type="entry name" value="T2SP_F"/>
    <property type="match status" value="1"/>
</dbReference>
<dbReference type="EMBL" id="CP016893">
    <property type="protein sequence ID" value="AST59167.1"/>
    <property type="molecule type" value="Genomic_DNA"/>
</dbReference>
<feature type="domain" description="Type II secretion system protein GspF" evidence="11">
    <location>
        <begin position="69"/>
        <end position="192"/>
    </location>
</feature>
<name>A0A223I3C7_THETR</name>
<dbReference type="InterPro" id="IPR042094">
    <property type="entry name" value="T2SS_GspF_sf"/>
</dbReference>
<evidence type="ECO:0000256" key="8">
    <source>
        <dbReference type="ARBA" id="ARBA00023136"/>
    </source>
</evidence>
<evidence type="ECO:0000256" key="5">
    <source>
        <dbReference type="ARBA" id="ARBA00022519"/>
    </source>
</evidence>
<evidence type="ECO:0000256" key="3">
    <source>
        <dbReference type="ARBA" id="ARBA00022448"/>
    </source>
</evidence>
<gene>
    <name evidence="12" type="primary">t2ssF</name>
    <name evidence="12" type="ORF">Thert_03446</name>
</gene>
<keyword evidence="5" id="KW-0997">Cell inner membrane</keyword>